<name>A0ABP6NS31_9ACTN</name>
<gene>
    <name evidence="1" type="ORF">GCM10010449_85120</name>
</gene>
<accession>A0ABP6NS31</accession>
<keyword evidence="2" id="KW-1185">Reference proteome</keyword>
<dbReference type="Proteomes" id="UP001501637">
    <property type="component" value="Unassembled WGS sequence"/>
</dbReference>
<proteinExistence type="predicted"/>
<sequence>MDVIEEQEKYTLRHDALIAPPLLLPGEEDETDDEPQLVRGMD</sequence>
<dbReference type="RefSeq" id="WP_344531125.1">
    <property type="nucleotide sequence ID" value="NZ_BAAAUG010000280.1"/>
</dbReference>
<evidence type="ECO:0000313" key="1">
    <source>
        <dbReference type="EMBL" id="GAA3155652.1"/>
    </source>
</evidence>
<evidence type="ECO:0000313" key="2">
    <source>
        <dbReference type="Proteomes" id="UP001501637"/>
    </source>
</evidence>
<organism evidence="1 2">
    <name type="scientific">Streptomyces rectiviolaceus</name>
    <dbReference type="NCBI Taxonomy" id="332591"/>
    <lineage>
        <taxon>Bacteria</taxon>
        <taxon>Bacillati</taxon>
        <taxon>Actinomycetota</taxon>
        <taxon>Actinomycetes</taxon>
        <taxon>Kitasatosporales</taxon>
        <taxon>Streptomycetaceae</taxon>
        <taxon>Streptomyces</taxon>
    </lineage>
</organism>
<reference evidence="2" key="1">
    <citation type="journal article" date="2019" name="Int. J. Syst. Evol. Microbiol.">
        <title>The Global Catalogue of Microorganisms (GCM) 10K type strain sequencing project: providing services to taxonomists for standard genome sequencing and annotation.</title>
        <authorList>
            <consortium name="The Broad Institute Genomics Platform"/>
            <consortium name="The Broad Institute Genome Sequencing Center for Infectious Disease"/>
            <person name="Wu L."/>
            <person name="Ma J."/>
        </authorList>
    </citation>
    <scope>NUCLEOTIDE SEQUENCE [LARGE SCALE GENOMIC DNA]</scope>
    <source>
        <strain evidence="2">JCM 9092</strain>
    </source>
</reference>
<protein>
    <submittedName>
        <fullName evidence="1">Uncharacterized protein</fullName>
    </submittedName>
</protein>
<dbReference type="EMBL" id="BAAAUG010000280">
    <property type="protein sequence ID" value="GAA3155652.1"/>
    <property type="molecule type" value="Genomic_DNA"/>
</dbReference>
<comment type="caution">
    <text evidence="1">The sequence shown here is derived from an EMBL/GenBank/DDBJ whole genome shotgun (WGS) entry which is preliminary data.</text>
</comment>